<evidence type="ECO:0000256" key="4">
    <source>
        <dbReference type="ARBA" id="ARBA00013174"/>
    </source>
</evidence>
<reference evidence="17 18" key="1">
    <citation type="submission" date="2018-06" db="EMBL/GenBank/DDBJ databases">
        <authorList>
            <consortium name="Pathogen Informatics"/>
            <person name="Doyle S."/>
        </authorList>
    </citation>
    <scope>NUCLEOTIDE SEQUENCE [LARGE SCALE GENOMIC DNA]</scope>
    <source>
        <strain evidence="17 18">NCTC10717</strain>
    </source>
</reference>
<keyword evidence="11 16" id="KW-0472">Membrane</keyword>
<evidence type="ECO:0000256" key="14">
    <source>
        <dbReference type="ARBA" id="ARBA00032361"/>
    </source>
</evidence>
<keyword evidence="7 15" id="KW-0808">Transferase</keyword>
<dbReference type="InterPro" id="IPR004533">
    <property type="entry name" value="CDP-diaglyc--ser_O-PTrfase"/>
</dbReference>
<dbReference type="RefSeq" id="WP_115219200.1">
    <property type="nucleotide sequence ID" value="NZ_UHIA01000004.1"/>
</dbReference>
<feature type="transmembrane region" description="Helical" evidence="16">
    <location>
        <begin position="76"/>
        <end position="95"/>
    </location>
</feature>
<dbReference type="PANTHER" id="PTHR14269:SF61">
    <property type="entry name" value="CDP-DIACYLGLYCEROL--SERINE O-PHOSPHATIDYLTRANSFERASE"/>
    <property type="match status" value="1"/>
</dbReference>
<evidence type="ECO:0000256" key="9">
    <source>
        <dbReference type="ARBA" id="ARBA00022989"/>
    </source>
</evidence>
<dbReference type="Pfam" id="PF01066">
    <property type="entry name" value="CDP-OH_P_transf"/>
    <property type="match status" value="1"/>
</dbReference>
<dbReference type="GO" id="GO:0008654">
    <property type="term" value="P:phospholipid biosynthetic process"/>
    <property type="evidence" value="ECO:0007669"/>
    <property type="project" value="UniProtKB-KW"/>
</dbReference>
<evidence type="ECO:0000256" key="8">
    <source>
        <dbReference type="ARBA" id="ARBA00022692"/>
    </source>
</evidence>
<evidence type="ECO:0000256" key="6">
    <source>
        <dbReference type="ARBA" id="ARBA00022516"/>
    </source>
</evidence>
<dbReference type="GO" id="GO:0012505">
    <property type="term" value="C:endomembrane system"/>
    <property type="evidence" value="ECO:0007669"/>
    <property type="project" value="UniProtKB-SubCell"/>
</dbReference>
<keyword evidence="12" id="KW-0594">Phospholipid biosynthesis</keyword>
<keyword evidence="13" id="KW-1208">Phospholipid metabolism</keyword>
<keyword evidence="18" id="KW-1185">Reference proteome</keyword>
<feature type="transmembrane region" description="Helical" evidence="16">
    <location>
        <begin position="169"/>
        <end position="189"/>
    </location>
</feature>
<keyword evidence="9 16" id="KW-1133">Transmembrane helix</keyword>
<dbReference type="PROSITE" id="PS00379">
    <property type="entry name" value="CDP_ALCOHOL_P_TRANSF"/>
    <property type="match status" value="1"/>
</dbReference>
<gene>
    <name evidence="17" type="ORF">NCTC10717_02105</name>
</gene>
<comment type="subcellular location">
    <subcellularLocation>
        <location evidence="2">Endomembrane system</location>
        <topology evidence="2">Multi-pass membrane protein</topology>
    </subcellularLocation>
</comment>
<evidence type="ECO:0000256" key="2">
    <source>
        <dbReference type="ARBA" id="ARBA00004127"/>
    </source>
</evidence>
<feature type="transmembrane region" description="Helical" evidence="16">
    <location>
        <begin position="38"/>
        <end position="55"/>
    </location>
</feature>
<dbReference type="Gene3D" id="1.20.120.1760">
    <property type="match status" value="1"/>
</dbReference>
<dbReference type="AlphaFoldDB" id="A0A380N0N4"/>
<dbReference type="InterPro" id="IPR050324">
    <property type="entry name" value="CDP-alcohol_PTase-I"/>
</dbReference>
<proteinExistence type="inferred from homology"/>
<evidence type="ECO:0000313" key="17">
    <source>
        <dbReference type="EMBL" id="SUO98360.1"/>
    </source>
</evidence>
<protein>
    <recommendedName>
        <fullName evidence="5">CDP-diacylglycerol--serine O-phosphatidyltransferase</fullName>
        <ecNumber evidence="4">2.7.8.8</ecNumber>
    </recommendedName>
    <alternativeName>
        <fullName evidence="14">Phosphatidylserine synthase</fullName>
    </alternativeName>
</protein>
<feature type="transmembrane region" description="Helical" evidence="16">
    <location>
        <begin position="107"/>
        <end position="125"/>
    </location>
</feature>
<evidence type="ECO:0000256" key="3">
    <source>
        <dbReference type="ARBA" id="ARBA00010441"/>
    </source>
</evidence>
<evidence type="ECO:0000256" key="16">
    <source>
        <dbReference type="SAM" id="Phobius"/>
    </source>
</evidence>
<evidence type="ECO:0000313" key="18">
    <source>
        <dbReference type="Proteomes" id="UP000254575"/>
    </source>
</evidence>
<evidence type="ECO:0000256" key="7">
    <source>
        <dbReference type="ARBA" id="ARBA00022679"/>
    </source>
</evidence>
<evidence type="ECO:0000256" key="12">
    <source>
        <dbReference type="ARBA" id="ARBA00023209"/>
    </source>
</evidence>
<name>A0A380N0N4_9GAMM</name>
<keyword evidence="8 16" id="KW-0812">Transmembrane</keyword>
<keyword evidence="10" id="KW-0443">Lipid metabolism</keyword>
<evidence type="ECO:0000256" key="13">
    <source>
        <dbReference type="ARBA" id="ARBA00023264"/>
    </source>
</evidence>
<organism evidence="17 18">
    <name type="scientific">Suttonella indologenes</name>
    <dbReference type="NCBI Taxonomy" id="13276"/>
    <lineage>
        <taxon>Bacteria</taxon>
        <taxon>Pseudomonadati</taxon>
        <taxon>Pseudomonadota</taxon>
        <taxon>Gammaproteobacteria</taxon>
        <taxon>Cardiobacteriales</taxon>
        <taxon>Cardiobacteriaceae</taxon>
        <taxon>Suttonella</taxon>
    </lineage>
</organism>
<accession>A0A380N0N4</accession>
<evidence type="ECO:0000256" key="15">
    <source>
        <dbReference type="RuleBase" id="RU003750"/>
    </source>
</evidence>
<dbReference type="InterPro" id="IPR048254">
    <property type="entry name" value="CDP_ALCOHOL_P_TRANSF_CS"/>
</dbReference>
<dbReference type="InterPro" id="IPR043130">
    <property type="entry name" value="CDP-OH_PTrfase_TM_dom"/>
</dbReference>
<dbReference type="EMBL" id="UHIA01000004">
    <property type="protein sequence ID" value="SUO98360.1"/>
    <property type="molecule type" value="Genomic_DNA"/>
</dbReference>
<dbReference type="InterPro" id="IPR000462">
    <property type="entry name" value="CDP-OH_P_trans"/>
</dbReference>
<comment type="similarity">
    <text evidence="3 15">Belongs to the CDP-alcohol phosphatidyltransferase class-I family.</text>
</comment>
<dbReference type="OrthoDB" id="9777147at2"/>
<evidence type="ECO:0000256" key="1">
    <source>
        <dbReference type="ARBA" id="ARBA00000287"/>
    </source>
</evidence>
<dbReference type="EC" id="2.7.8.8" evidence="4"/>
<evidence type="ECO:0000256" key="5">
    <source>
        <dbReference type="ARBA" id="ARBA00017171"/>
    </source>
</evidence>
<sequence>MNNQHTGRRRGIYILPNLFTTAALFCGFYAILAATDGRYVFASVLIFFAMILDGCDGRVARLTNTASEFGVQYDSLADLVSFGVAPAMLLYHWTLHLSATAPLVPSRLGWMAAFIYTACAALRLARFNAQVNVVDKAFFIGLPSPSAAGVIAGFVWFAQRYGFQPKNLLLFSAALLILTGLAMVSNFKYFSGKSLKIEGKLPFRYAALPAIILAGIFLEPALALPLIFFTYALHGPLWSIWRWQRKRSM</sequence>
<dbReference type="PANTHER" id="PTHR14269">
    <property type="entry name" value="CDP-DIACYLGLYCEROL--GLYCEROL-3-PHOSPHATE 3-PHOSPHATIDYLTRANSFERASE-RELATED"/>
    <property type="match status" value="1"/>
</dbReference>
<keyword evidence="6" id="KW-0444">Lipid biosynthesis</keyword>
<dbReference type="GO" id="GO:0003882">
    <property type="term" value="F:CDP-diacylglycerol-serine O-phosphatidyltransferase activity"/>
    <property type="evidence" value="ECO:0007669"/>
    <property type="project" value="UniProtKB-EC"/>
</dbReference>
<feature type="transmembrane region" description="Helical" evidence="16">
    <location>
        <begin position="12"/>
        <end position="32"/>
    </location>
</feature>
<feature type="transmembrane region" description="Helical" evidence="16">
    <location>
        <begin position="137"/>
        <end position="157"/>
    </location>
</feature>
<dbReference type="NCBIfam" id="TIGR00473">
    <property type="entry name" value="pssA"/>
    <property type="match status" value="1"/>
</dbReference>
<dbReference type="Proteomes" id="UP000254575">
    <property type="component" value="Unassembled WGS sequence"/>
</dbReference>
<dbReference type="GO" id="GO:0016020">
    <property type="term" value="C:membrane"/>
    <property type="evidence" value="ECO:0007669"/>
    <property type="project" value="InterPro"/>
</dbReference>
<comment type="catalytic activity">
    <reaction evidence="1">
        <text>a CDP-1,2-diacyl-sn-glycerol + L-serine = a 1,2-diacyl-sn-glycero-3-phospho-L-serine + CMP + H(+)</text>
        <dbReference type="Rhea" id="RHEA:16913"/>
        <dbReference type="ChEBI" id="CHEBI:15378"/>
        <dbReference type="ChEBI" id="CHEBI:33384"/>
        <dbReference type="ChEBI" id="CHEBI:57262"/>
        <dbReference type="ChEBI" id="CHEBI:58332"/>
        <dbReference type="ChEBI" id="CHEBI:60377"/>
        <dbReference type="EC" id="2.7.8.8"/>
    </reaction>
</comment>
<evidence type="ECO:0000256" key="10">
    <source>
        <dbReference type="ARBA" id="ARBA00023098"/>
    </source>
</evidence>
<evidence type="ECO:0000256" key="11">
    <source>
        <dbReference type="ARBA" id="ARBA00023136"/>
    </source>
</evidence>